<dbReference type="PROSITE" id="PS51294">
    <property type="entry name" value="HTH_MYB"/>
    <property type="match status" value="1"/>
</dbReference>
<feature type="non-terminal residue" evidence="7">
    <location>
        <position position="1"/>
    </location>
</feature>
<feature type="compositionally biased region" description="Polar residues" evidence="3">
    <location>
        <begin position="762"/>
        <end position="779"/>
    </location>
</feature>
<feature type="compositionally biased region" description="Polar residues" evidence="3">
    <location>
        <begin position="1416"/>
        <end position="1425"/>
    </location>
</feature>
<feature type="region of interest" description="Disordered" evidence="3">
    <location>
        <begin position="1331"/>
        <end position="1425"/>
    </location>
</feature>
<feature type="compositionally biased region" description="Polar residues" evidence="3">
    <location>
        <begin position="241"/>
        <end position="250"/>
    </location>
</feature>
<evidence type="ECO:0000259" key="4">
    <source>
        <dbReference type="PROSITE" id="PS50090"/>
    </source>
</evidence>
<feature type="region of interest" description="Disordered" evidence="3">
    <location>
        <begin position="537"/>
        <end position="632"/>
    </location>
</feature>
<protein>
    <submittedName>
        <fullName evidence="7">Uncharacterized protein</fullName>
    </submittedName>
</protein>
<feature type="region of interest" description="Disordered" evidence="3">
    <location>
        <begin position="824"/>
        <end position="874"/>
    </location>
</feature>
<dbReference type="GO" id="GO:0005654">
    <property type="term" value="C:nucleoplasm"/>
    <property type="evidence" value="ECO:0007669"/>
    <property type="project" value="UniProtKB-ARBA"/>
</dbReference>
<evidence type="ECO:0000256" key="2">
    <source>
        <dbReference type="ARBA" id="ARBA00010097"/>
    </source>
</evidence>
<name>A0A2J7QH31_9NEOP</name>
<feature type="compositionally biased region" description="Basic and acidic residues" evidence="3">
    <location>
        <begin position="1619"/>
        <end position="1631"/>
    </location>
</feature>
<dbReference type="InterPro" id="IPR009057">
    <property type="entry name" value="Homeodomain-like_sf"/>
</dbReference>
<feature type="compositionally biased region" description="Polar residues" evidence="3">
    <location>
        <begin position="1765"/>
        <end position="1777"/>
    </location>
</feature>
<dbReference type="PROSITE" id="PS51293">
    <property type="entry name" value="SANT"/>
    <property type="match status" value="1"/>
</dbReference>
<dbReference type="InterPro" id="IPR017884">
    <property type="entry name" value="SANT_dom"/>
</dbReference>
<feature type="compositionally biased region" description="Low complexity" evidence="3">
    <location>
        <begin position="1367"/>
        <end position="1379"/>
    </location>
</feature>
<feature type="compositionally biased region" description="Polar residues" evidence="3">
    <location>
        <begin position="300"/>
        <end position="310"/>
    </location>
</feature>
<feature type="compositionally biased region" description="Polar residues" evidence="3">
    <location>
        <begin position="365"/>
        <end position="379"/>
    </location>
</feature>
<gene>
    <name evidence="7" type="ORF">B7P43_G08321</name>
</gene>
<feature type="compositionally biased region" description="Basic and acidic residues" evidence="3">
    <location>
        <begin position="1693"/>
        <end position="1736"/>
    </location>
</feature>
<feature type="compositionally biased region" description="Basic and acidic residues" evidence="3">
    <location>
        <begin position="1145"/>
        <end position="1164"/>
    </location>
</feature>
<feature type="region of interest" description="Disordered" evidence="3">
    <location>
        <begin position="762"/>
        <end position="805"/>
    </location>
</feature>
<evidence type="ECO:0000256" key="3">
    <source>
        <dbReference type="SAM" id="MobiDB-lite"/>
    </source>
</evidence>
<dbReference type="CDD" id="cd00167">
    <property type="entry name" value="SANT"/>
    <property type="match status" value="1"/>
</dbReference>
<feature type="region of interest" description="Disordered" evidence="3">
    <location>
        <begin position="125"/>
        <end position="152"/>
    </location>
</feature>
<feature type="compositionally biased region" description="Pro residues" evidence="3">
    <location>
        <begin position="610"/>
        <end position="626"/>
    </location>
</feature>
<feature type="region of interest" description="Disordered" evidence="3">
    <location>
        <begin position="1494"/>
        <end position="1585"/>
    </location>
</feature>
<feature type="compositionally biased region" description="Polar residues" evidence="3">
    <location>
        <begin position="907"/>
        <end position="927"/>
    </location>
</feature>
<comment type="subcellular location">
    <subcellularLocation>
        <location evidence="1">Nucleus</location>
    </subcellularLocation>
</comment>
<feature type="compositionally biased region" description="Basic and acidic residues" evidence="3">
    <location>
        <begin position="1097"/>
        <end position="1137"/>
    </location>
</feature>
<feature type="region of interest" description="Disordered" evidence="3">
    <location>
        <begin position="1054"/>
        <end position="1084"/>
    </location>
</feature>
<feature type="compositionally biased region" description="Polar residues" evidence="3">
    <location>
        <begin position="1748"/>
        <end position="1758"/>
    </location>
</feature>
<evidence type="ECO:0000256" key="1">
    <source>
        <dbReference type="ARBA" id="ARBA00004123"/>
    </source>
</evidence>
<accession>A0A2J7QH31</accession>
<reference evidence="7 8" key="1">
    <citation type="submission" date="2017-12" db="EMBL/GenBank/DDBJ databases">
        <title>Hemimetabolous genomes reveal molecular basis of termite eusociality.</title>
        <authorList>
            <person name="Harrison M.C."/>
            <person name="Jongepier E."/>
            <person name="Robertson H.M."/>
            <person name="Arning N."/>
            <person name="Bitard-Feildel T."/>
            <person name="Chao H."/>
            <person name="Childers C.P."/>
            <person name="Dinh H."/>
            <person name="Doddapaneni H."/>
            <person name="Dugan S."/>
            <person name="Gowin J."/>
            <person name="Greiner C."/>
            <person name="Han Y."/>
            <person name="Hu H."/>
            <person name="Hughes D.S.T."/>
            <person name="Huylmans A.-K."/>
            <person name="Kemena C."/>
            <person name="Kremer L.P.M."/>
            <person name="Lee S.L."/>
            <person name="Lopez-Ezquerra A."/>
            <person name="Mallet L."/>
            <person name="Monroy-Kuhn J.M."/>
            <person name="Moser A."/>
            <person name="Murali S.C."/>
            <person name="Muzny D.M."/>
            <person name="Otani S."/>
            <person name="Piulachs M.-D."/>
            <person name="Poelchau M."/>
            <person name="Qu J."/>
            <person name="Schaub F."/>
            <person name="Wada-Katsumata A."/>
            <person name="Worley K.C."/>
            <person name="Xie Q."/>
            <person name="Ylla G."/>
            <person name="Poulsen M."/>
            <person name="Gibbs R.A."/>
            <person name="Schal C."/>
            <person name="Richards S."/>
            <person name="Belles X."/>
            <person name="Korb J."/>
            <person name="Bornberg-Bauer E."/>
        </authorList>
    </citation>
    <scope>NUCLEOTIDE SEQUENCE [LARGE SCALE GENOMIC DNA]</scope>
    <source>
        <tissue evidence="7">Whole body</tissue>
    </source>
</reference>
<feature type="compositionally biased region" description="Low complexity" evidence="3">
    <location>
        <begin position="275"/>
        <end position="286"/>
    </location>
</feature>
<feature type="compositionally biased region" description="Low complexity" evidence="3">
    <location>
        <begin position="220"/>
        <end position="230"/>
    </location>
</feature>
<feature type="region of interest" description="Disordered" evidence="3">
    <location>
        <begin position="941"/>
        <end position="1039"/>
    </location>
</feature>
<organism evidence="7 8">
    <name type="scientific">Cryptotermes secundus</name>
    <dbReference type="NCBI Taxonomy" id="105785"/>
    <lineage>
        <taxon>Eukaryota</taxon>
        <taxon>Metazoa</taxon>
        <taxon>Ecdysozoa</taxon>
        <taxon>Arthropoda</taxon>
        <taxon>Hexapoda</taxon>
        <taxon>Insecta</taxon>
        <taxon>Pterygota</taxon>
        <taxon>Neoptera</taxon>
        <taxon>Polyneoptera</taxon>
        <taxon>Dictyoptera</taxon>
        <taxon>Blattodea</taxon>
        <taxon>Blattoidea</taxon>
        <taxon>Termitoidae</taxon>
        <taxon>Kalotermitidae</taxon>
        <taxon>Cryptotermitinae</taxon>
        <taxon>Cryptotermes</taxon>
    </lineage>
</organism>
<feature type="region of interest" description="Disordered" evidence="3">
    <location>
        <begin position="1260"/>
        <end position="1314"/>
    </location>
</feature>
<evidence type="ECO:0000259" key="5">
    <source>
        <dbReference type="PROSITE" id="PS51293"/>
    </source>
</evidence>
<comment type="similarity">
    <text evidence="2">Belongs to the N-CoR nuclear receptor corepressors family.</text>
</comment>
<dbReference type="EMBL" id="NEVH01014358">
    <property type="protein sequence ID" value="PNF27895.1"/>
    <property type="molecule type" value="Genomic_DNA"/>
</dbReference>
<dbReference type="GO" id="GO:0000785">
    <property type="term" value="C:chromatin"/>
    <property type="evidence" value="ECO:0007669"/>
    <property type="project" value="TreeGrafter"/>
</dbReference>
<proteinExistence type="inferred from homology"/>
<feature type="compositionally biased region" description="Polar residues" evidence="3">
    <location>
        <begin position="723"/>
        <end position="738"/>
    </location>
</feature>
<feature type="region of interest" description="Disordered" evidence="3">
    <location>
        <begin position="1217"/>
        <end position="1243"/>
    </location>
</feature>
<evidence type="ECO:0000313" key="8">
    <source>
        <dbReference type="Proteomes" id="UP000235965"/>
    </source>
</evidence>
<feature type="compositionally biased region" description="Basic and acidic residues" evidence="3">
    <location>
        <begin position="540"/>
        <end position="555"/>
    </location>
</feature>
<feature type="compositionally biased region" description="Polar residues" evidence="3">
    <location>
        <begin position="1861"/>
        <end position="1876"/>
    </location>
</feature>
<sequence length="1911" mass="205595">SEKGGAHPCIVCKAQLDKFLQSRPLPRSHAQQYGLKEEEVTPGARVCNTCRCKSVRNRYTQCPLPTCPNAKGRIKRLRPLPGKWTELPPEVKDPIIAEFQIPAQVSKCCLACFNRITRRLAPHLQDPASAQSEDGDHGSSQQLRWTEEETEAAKCAIREHGTNWAKVAEKVGSNKTQHQCKNFYFNYRKKLGLDNLVQEYNKKHLGEERKPTVTDEEESGSSTSSCDELTPGGIPRDNSDTDSAASPGNQEHTDEKVGPSGGAVDGKHGEQDLANSGNGSSSGPGSVATLRVLDGEGRAQGQQGPSSQVNAPVKEDYDSSATETADEGQGGAEGDSRQSPKNIGSAVTYAPSISVTVSQSQSSTHQGDQVNGPSSPQNERSVKELMLGMIEMQIKKNPCGQGVNAAVNVVTSEGTPTISSILKTDHRTDLLRPSSDISRDITFVREYRADTKQQQSLRVQLPQETSIATLSVVNSHHHGNNVPGNTSLPQQHLTVPSSGASGAAILQHVPQMQATITPCSTTPNDVPREGLVVVQVQQVQRERSERNERSERTEPEGVTLDLSIRKPRECSPSSMATSPMGPRGDSPYHPHLPQHRDSPSLPAHTTLHSIPPPAHKSGPHHPPPPSVTVYRTDTGYYPHQVVVSTEQLRSVSKSPSVFVSAVLPHSDSRAGGSSVCGGPTPHLVMNQQPPASRPGPQGPNTKLTKVPSLPPKLSPKLPPVGTKTGSITHGTPVSSSASLMMGGPASLHQQPRYEGLLRQMTPPQQQGKEGSALSGSITHGTPVHHTQHHLAPDKRADRGGLPLVSQGQGPVYDYYKRLSPATVAQNSGSSSAGSTNSSGQPGYSPYQREAQAPQTTSAGAFTSPYPHQSTRTSASYVIDQQRQIIMNDYITSQQMHGTRRVPPGSNPPSSEKSQQDSPSPRGISSSPHYYATATAPSVYLAADGRLPRSSPANAVGMEQPQTPPHHTPPPPARQGVIHSTPRHNAVPSRPPSSGNGGNPKPPSPAASPHQRLHHLTPHHPQHHSHHYSAPGQPPPGHEAFSSLVDVAVQQPSLPVPHKESDKRQQPQHLLPPHHPHHHEGLGKTMADSLNSTRMLTDHHQMQERERFSISREQREREAHHSAEQQRFGAVRESHAEQQRFAAAAREGHHPDRYSQSTREREQEQQQRLVATSRDRERDRENHQIQQHRELQQQQQVHLQQQLHQQQQQQQQARLSAVEFDQRQQRHHQHQQQIAYRAAAYRDHQRVSDIERETTRMLMGFQRDGSSSGQPPPSSRLHAASQQSQHGGEGTRDREGVPRGGGSGRSSNGGSGDSTLTAASLIDAIITHQINQSSTDSGGSGNQGGASSNPAPTRPGDRLFQSFHRDQQPPISSHQQQQSAPQPPSSLHVPESNGKVSPLKSSHSPSVVHLDHDGPPGSQTSDGSNKAITLGEHIDSIITKDFSGNNPPPGSAGSGYGQQQHHRSVYLPYHLPASAPTVDMMAEHHSWKLRRALQHKEMEAAREREKSAASSRSSTPSMQADERQIIRIAQPASPRGSTTTSGGKAAQYHVEPVSPPESGAGGISSAAGGHHWLPGGGGGGNATGSDPVAFLAPRRFYPPDPSATGKSHLSPLDYVKNRIVEVMRTSEDDKPDQASQQQQQQRHHHQQQQQQHFVIGKQQPRSSTADAHGSSSEEKSQYPVTEGGPDHQLQMNDDESRHQNQRQDGDVHHRSEGAVKVVDRRMDGDKGRDEGRGRCDSPGEMVIDEGTAGTPQGSSSGEGSSKLDPITTSASKVPSPSSVDGRVVSGFPRSSPSPANNSAAPTFSVTAPATTTPSSVAAAFVPTYPYSALSVLSSARSPNSGQTPTQTQTSQPVSSAGGTPGMVQQNKQPSSGSSQAQTAIPPPSSPADTPTSRSAEPAPLLSSQYEPLSDED</sequence>
<dbReference type="PANTHER" id="PTHR13992">
    <property type="entry name" value="NUCLEAR RECEPTOR CO-REPRESSOR RELATED NCOR"/>
    <property type="match status" value="1"/>
</dbReference>
<comment type="caution">
    <text evidence="7">The sequence shown here is derived from an EMBL/GenBank/DDBJ whole genome shotgun (WGS) entry which is preliminary data.</text>
</comment>
<feature type="compositionally biased region" description="Low complexity" evidence="3">
    <location>
        <begin position="1789"/>
        <end position="1812"/>
    </location>
</feature>
<dbReference type="PROSITE" id="PS50090">
    <property type="entry name" value="MYB_LIKE"/>
    <property type="match status" value="1"/>
</dbReference>
<dbReference type="GO" id="GO:0032991">
    <property type="term" value="C:protein-containing complex"/>
    <property type="evidence" value="ECO:0007669"/>
    <property type="project" value="UniProtKB-ARBA"/>
</dbReference>
<feature type="domain" description="HTH myb-type" evidence="6">
    <location>
        <begin position="144"/>
        <end position="192"/>
    </location>
</feature>
<dbReference type="SUPFAM" id="SSF46689">
    <property type="entry name" value="Homeodomain-like"/>
    <property type="match status" value="1"/>
</dbReference>
<feature type="domain" description="Myb-like" evidence="4">
    <location>
        <begin position="144"/>
        <end position="188"/>
    </location>
</feature>
<dbReference type="OrthoDB" id="5973091at2759"/>
<evidence type="ECO:0000259" key="6">
    <source>
        <dbReference type="PROSITE" id="PS51294"/>
    </source>
</evidence>
<feature type="compositionally biased region" description="Pro residues" evidence="3">
    <location>
        <begin position="961"/>
        <end position="972"/>
    </location>
</feature>
<dbReference type="SMART" id="SM00717">
    <property type="entry name" value="SANT"/>
    <property type="match status" value="1"/>
</dbReference>
<feature type="compositionally biased region" description="Basic residues" evidence="3">
    <location>
        <begin position="1010"/>
        <end position="1026"/>
    </location>
</feature>
<dbReference type="GO" id="GO:0006357">
    <property type="term" value="P:regulation of transcription by RNA polymerase II"/>
    <property type="evidence" value="ECO:0007669"/>
    <property type="project" value="TreeGrafter"/>
</dbReference>
<feature type="region of interest" description="Disordered" evidence="3">
    <location>
        <begin position="1437"/>
        <end position="1459"/>
    </location>
</feature>
<feature type="region of interest" description="Disordered" evidence="3">
    <location>
        <begin position="894"/>
        <end position="929"/>
    </location>
</feature>
<feature type="region of interest" description="Disordered" evidence="3">
    <location>
        <begin position="1097"/>
        <end position="1204"/>
    </location>
</feature>
<feature type="compositionally biased region" description="Low complexity" evidence="3">
    <location>
        <begin position="1191"/>
        <end position="1204"/>
    </location>
</feature>
<dbReference type="InterPro" id="IPR017930">
    <property type="entry name" value="Myb_dom"/>
</dbReference>
<feature type="compositionally biased region" description="Basic and acidic residues" evidence="3">
    <location>
        <begin position="1494"/>
        <end position="1506"/>
    </location>
</feature>
<dbReference type="Pfam" id="PF00249">
    <property type="entry name" value="Myb_DNA-binding"/>
    <property type="match status" value="1"/>
</dbReference>
<feature type="region of interest" description="Disordered" evidence="3">
    <location>
        <begin position="1619"/>
        <end position="1812"/>
    </location>
</feature>
<feature type="region of interest" description="Disordered" evidence="3">
    <location>
        <begin position="204"/>
        <end position="379"/>
    </location>
</feature>
<feature type="compositionally biased region" description="Polar residues" evidence="3">
    <location>
        <begin position="128"/>
        <end position="144"/>
    </location>
</feature>
<dbReference type="InParanoid" id="A0A2J7QH31"/>
<dbReference type="Gene3D" id="1.20.58.1880">
    <property type="match status" value="1"/>
</dbReference>
<dbReference type="PANTHER" id="PTHR13992:SF39">
    <property type="entry name" value="SMRTER, ISOFORM G"/>
    <property type="match status" value="1"/>
</dbReference>
<feature type="domain" description="SANT" evidence="5">
    <location>
        <begin position="140"/>
        <end position="192"/>
    </location>
</feature>
<feature type="compositionally biased region" description="Polar residues" evidence="3">
    <location>
        <begin position="852"/>
        <end position="874"/>
    </location>
</feature>
<feature type="region of interest" description="Disordered" evidence="3">
    <location>
        <begin position="667"/>
        <end position="748"/>
    </location>
</feature>
<feature type="compositionally biased region" description="Basic and acidic residues" evidence="3">
    <location>
        <begin position="204"/>
        <end position="213"/>
    </location>
</feature>
<feature type="compositionally biased region" description="Low complexity" evidence="3">
    <location>
        <begin position="1836"/>
        <end position="1854"/>
    </location>
</feature>
<feature type="compositionally biased region" description="Gly residues" evidence="3">
    <location>
        <begin position="1297"/>
        <end position="1311"/>
    </location>
</feature>
<dbReference type="InterPro" id="IPR051571">
    <property type="entry name" value="N-CoR_corepressor"/>
</dbReference>
<feature type="compositionally biased region" description="Low complexity" evidence="3">
    <location>
        <begin position="824"/>
        <end position="840"/>
    </location>
</feature>
<feature type="compositionally biased region" description="Low complexity" evidence="3">
    <location>
        <begin position="354"/>
        <end position="364"/>
    </location>
</feature>
<feature type="compositionally biased region" description="Low complexity" evidence="3">
    <location>
        <begin position="1885"/>
        <end position="1894"/>
    </location>
</feature>
<feature type="compositionally biased region" description="Low complexity" evidence="3">
    <location>
        <begin position="1562"/>
        <end position="1572"/>
    </location>
</feature>
<feature type="compositionally biased region" description="Pro residues" evidence="3">
    <location>
        <begin position="708"/>
        <end position="718"/>
    </location>
</feature>
<dbReference type="InterPro" id="IPR001005">
    <property type="entry name" value="SANT/Myb"/>
</dbReference>
<feature type="region of interest" description="Disordered" evidence="3">
    <location>
        <begin position="1833"/>
        <end position="1911"/>
    </location>
</feature>
<evidence type="ECO:0000313" key="7">
    <source>
        <dbReference type="EMBL" id="PNF27895.1"/>
    </source>
</evidence>
<dbReference type="STRING" id="105785.A0A2J7QH31"/>
<dbReference type="Proteomes" id="UP000235965">
    <property type="component" value="Unassembled WGS sequence"/>
</dbReference>
<feature type="compositionally biased region" description="Basic and acidic residues" evidence="3">
    <location>
        <begin position="1172"/>
        <end position="1190"/>
    </location>
</feature>
<keyword evidence="8" id="KW-1185">Reference proteome</keyword>